<evidence type="ECO:0000259" key="13">
    <source>
        <dbReference type="Pfam" id="PF02932"/>
    </source>
</evidence>
<dbReference type="PROSITE" id="PS00236">
    <property type="entry name" value="NEUROTR_ION_CHANNEL"/>
    <property type="match status" value="1"/>
</dbReference>
<dbReference type="InterPro" id="IPR006028">
    <property type="entry name" value="GABAA/Glycine_rcpt"/>
</dbReference>
<feature type="signal peptide" evidence="11">
    <location>
        <begin position="1"/>
        <end position="23"/>
    </location>
</feature>
<evidence type="ECO:0000256" key="8">
    <source>
        <dbReference type="ARBA" id="ARBA00023065"/>
    </source>
</evidence>
<dbReference type="InterPro" id="IPR006201">
    <property type="entry name" value="Neur_channel"/>
</dbReference>
<dbReference type="InterPro" id="IPR036719">
    <property type="entry name" value="Neuro-gated_channel_TM_sf"/>
</dbReference>
<dbReference type="InterPro" id="IPR018000">
    <property type="entry name" value="Neurotransmitter_ion_chnl_CS"/>
</dbReference>
<dbReference type="InterPro" id="IPR006202">
    <property type="entry name" value="Neur_chan_lig-bd"/>
</dbReference>
<dbReference type="PRINTS" id="PR00253">
    <property type="entry name" value="GABAARECEPTR"/>
</dbReference>
<dbReference type="OrthoDB" id="5963250at2759"/>
<dbReference type="Pfam" id="PF02931">
    <property type="entry name" value="Neur_chan_LBD"/>
    <property type="match status" value="1"/>
</dbReference>
<dbReference type="InterPro" id="IPR036734">
    <property type="entry name" value="Neur_chan_lig-bd_sf"/>
</dbReference>
<organism evidence="14 15">
    <name type="scientific">Exaiptasia diaphana</name>
    <name type="common">Tropical sea anemone</name>
    <name type="synonym">Aiptasia pulchella</name>
    <dbReference type="NCBI Taxonomy" id="2652724"/>
    <lineage>
        <taxon>Eukaryota</taxon>
        <taxon>Metazoa</taxon>
        <taxon>Cnidaria</taxon>
        <taxon>Anthozoa</taxon>
        <taxon>Hexacorallia</taxon>
        <taxon>Actiniaria</taxon>
        <taxon>Aiptasiidae</taxon>
        <taxon>Exaiptasia</taxon>
    </lineage>
</organism>
<name>A0A913XVQ3_EXADI</name>
<reference evidence="14" key="1">
    <citation type="submission" date="2022-11" db="UniProtKB">
        <authorList>
            <consortium name="EnsemblMetazoa"/>
        </authorList>
    </citation>
    <scope>IDENTIFICATION</scope>
</reference>
<evidence type="ECO:0000256" key="9">
    <source>
        <dbReference type="ARBA" id="ARBA00023136"/>
    </source>
</evidence>
<feature type="transmembrane region" description="Helical" evidence="11">
    <location>
        <begin position="436"/>
        <end position="455"/>
    </location>
</feature>
<keyword evidence="6 11" id="KW-0732">Signal</keyword>
<dbReference type="RefSeq" id="XP_020910571.1">
    <property type="nucleotide sequence ID" value="XM_021054912.2"/>
</dbReference>
<keyword evidence="9 11" id="KW-0472">Membrane</keyword>
<dbReference type="PANTHER" id="PTHR18945">
    <property type="entry name" value="NEUROTRANSMITTER GATED ION CHANNEL"/>
    <property type="match status" value="1"/>
</dbReference>
<dbReference type="GeneID" id="110248390"/>
<dbReference type="AlphaFoldDB" id="A0A913XVQ3"/>
<dbReference type="Pfam" id="PF02932">
    <property type="entry name" value="Neur_chan_memb"/>
    <property type="match status" value="1"/>
</dbReference>
<dbReference type="KEGG" id="epa:110248390"/>
<evidence type="ECO:0000256" key="4">
    <source>
        <dbReference type="ARBA" id="ARBA00022475"/>
    </source>
</evidence>
<dbReference type="CDD" id="cd19049">
    <property type="entry name" value="LGIC_TM_anion"/>
    <property type="match status" value="1"/>
</dbReference>
<feature type="chain" id="PRO_5038166157" evidence="11">
    <location>
        <begin position="24"/>
        <end position="465"/>
    </location>
</feature>
<evidence type="ECO:0000256" key="6">
    <source>
        <dbReference type="ARBA" id="ARBA00022729"/>
    </source>
</evidence>
<keyword evidence="8 11" id="KW-0406">Ion transport</keyword>
<evidence type="ECO:0000256" key="1">
    <source>
        <dbReference type="ARBA" id="ARBA00004141"/>
    </source>
</evidence>
<feature type="transmembrane region" description="Helical" evidence="11">
    <location>
        <begin position="277"/>
        <end position="296"/>
    </location>
</feature>
<evidence type="ECO:0000256" key="3">
    <source>
        <dbReference type="ARBA" id="ARBA00022448"/>
    </source>
</evidence>
<evidence type="ECO:0000256" key="2">
    <source>
        <dbReference type="ARBA" id="ARBA00004236"/>
    </source>
</evidence>
<dbReference type="InterPro" id="IPR038050">
    <property type="entry name" value="Neuro_actylchol_rec"/>
</dbReference>
<evidence type="ECO:0000313" key="14">
    <source>
        <dbReference type="EnsemblMetazoa" id="XP_020910571.1"/>
    </source>
</evidence>
<dbReference type="Gene3D" id="2.70.170.10">
    <property type="entry name" value="Neurotransmitter-gated ion-channel ligand-binding domain"/>
    <property type="match status" value="1"/>
</dbReference>
<keyword evidence="4" id="KW-1003">Cell membrane</keyword>
<dbReference type="InterPro" id="IPR006029">
    <property type="entry name" value="Neurotrans-gated_channel_TM"/>
</dbReference>
<evidence type="ECO:0000256" key="7">
    <source>
        <dbReference type="ARBA" id="ARBA00022989"/>
    </source>
</evidence>
<keyword evidence="3 11" id="KW-0813">Transport</keyword>
<proteinExistence type="inferred from homology"/>
<keyword evidence="10 11" id="KW-0407">Ion channel</keyword>
<accession>A0A913XVQ3</accession>
<comment type="similarity">
    <text evidence="11">Belongs to the ligand-gated ion channel (TC 1.A.9) family.</text>
</comment>
<keyword evidence="5 11" id="KW-0812">Transmembrane</keyword>
<feature type="transmembrane region" description="Helical" evidence="11">
    <location>
        <begin position="302"/>
        <end position="325"/>
    </location>
</feature>
<dbReference type="GO" id="GO:0005886">
    <property type="term" value="C:plasma membrane"/>
    <property type="evidence" value="ECO:0007669"/>
    <property type="project" value="UniProtKB-SubCell"/>
</dbReference>
<comment type="subcellular location">
    <subcellularLocation>
        <location evidence="2">Cell membrane</location>
    </subcellularLocation>
    <subcellularLocation>
        <location evidence="1">Membrane</location>
        <topology evidence="1">Multi-pass membrane protein</topology>
    </subcellularLocation>
</comment>
<evidence type="ECO:0000256" key="11">
    <source>
        <dbReference type="RuleBase" id="RU000687"/>
    </source>
</evidence>
<dbReference type="Proteomes" id="UP000887567">
    <property type="component" value="Unplaced"/>
</dbReference>
<protein>
    <submittedName>
        <fullName evidence="14">Uncharacterized protein</fullName>
    </submittedName>
</protein>
<evidence type="ECO:0000256" key="10">
    <source>
        <dbReference type="ARBA" id="ARBA00023303"/>
    </source>
</evidence>
<dbReference type="SUPFAM" id="SSF90112">
    <property type="entry name" value="Neurotransmitter-gated ion-channel transmembrane pore"/>
    <property type="match status" value="1"/>
</dbReference>
<dbReference type="PRINTS" id="PR00252">
    <property type="entry name" value="NRIONCHANNEL"/>
</dbReference>
<keyword evidence="7 11" id="KW-1133">Transmembrane helix</keyword>
<feature type="domain" description="Neurotransmitter-gated ion-channel ligand-binding" evidence="12">
    <location>
        <begin position="41"/>
        <end position="245"/>
    </location>
</feature>
<dbReference type="EnsemblMetazoa" id="XM_021054912.2">
    <property type="protein sequence ID" value="XP_020910571.1"/>
    <property type="gene ID" value="LOC110248390"/>
</dbReference>
<feature type="transmembrane region" description="Helical" evidence="11">
    <location>
        <begin position="249"/>
        <end position="270"/>
    </location>
</feature>
<evidence type="ECO:0000313" key="15">
    <source>
        <dbReference type="Proteomes" id="UP000887567"/>
    </source>
</evidence>
<feature type="domain" description="Neurotransmitter-gated ion-channel transmembrane" evidence="13">
    <location>
        <begin position="254"/>
        <end position="351"/>
    </location>
</feature>
<dbReference type="SUPFAM" id="SSF63712">
    <property type="entry name" value="Nicotinic receptor ligand binding domain-like"/>
    <property type="match status" value="1"/>
</dbReference>
<evidence type="ECO:0000256" key="5">
    <source>
        <dbReference type="ARBA" id="ARBA00022692"/>
    </source>
</evidence>
<evidence type="ECO:0000259" key="12">
    <source>
        <dbReference type="Pfam" id="PF02931"/>
    </source>
</evidence>
<sequence length="465" mass="52784">MVWIKSIIAAACIFYLHLQRASGAICVSNSSRSINDAIKCIKTGYDKVQRPNVTGGGALRIEVDVVVISVGSLDDINMQFSVEFYMRQKWMDPLLKYNASSLGPNMAYATLNHHLVKYLWLPDTYIENLKSLRIVFGESGPFINQGFRLYPNGTIHLSSSISSTLSCRMRFEDFPMDKQVCYITISSYFFTDSVLSYQWGELSNFKGILKTNQFDIIGIEKVRYLLNYSSGNYSTLRAAFKFRRRIQTFLLGFYIPSILTVMLSWVSFYISPHSAPARSALGIITVLAIGGFLTGQRSSFPIVSYVMAADLYILTCYIFAAMALLEYAVVHYLAVYESQTTTTKSEKSKEIGQTNDIDIDEDEYKPTINGSIEMKTINKTSTQPTDNNVISLPPSSSNEPEIRHENCVWKILKAFFTSPCRAFQMIKQDALIIDKISRVCFPLGFLVFNAIYWVYYKLEYDTNEI</sequence>
<dbReference type="GO" id="GO:0004888">
    <property type="term" value="F:transmembrane signaling receptor activity"/>
    <property type="evidence" value="ECO:0007669"/>
    <property type="project" value="InterPro"/>
</dbReference>
<dbReference type="GO" id="GO:0005230">
    <property type="term" value="F:extracellular ligand-gated monoatomic ion channel activity"/>
    <property type="evidence" value="ECO:0007669"/>
    <property type="project" value="InterPro"/>
</dbReference>
<keyword evidence="15" id="KW-1185">Reference proteome</keyword>
<dbReference type="Gene3D" id="1.20.58.390">
    <property type="entry name" value="Neurotransmitter-gated ion-channel transmembrane domain"/>
    <property type="match status" value="1"/>
</dbReference>